<geneLocation type="plasmid" evidence="3">
    <name>pnp7-1</name>
</geneLocation>
<geneLocation type="plasmid" evidence="1">
    <name>pNP7-1</name>
</geneLocation>
<organism evidence="1 3">
    <name type="scientific">Faucicola osloensis</name>
    <name type="common">Moraxella osloensis</name>
    <dbReference type="NCBI Taxonomy" id="34062"/>
    <lineage>
        <taxon>Bacteria</taxon>
        <taxon>Pseudomonadati</taxon>
        <taxon>Pseudomonadota</taxon>
        <taxon>Gammaproteobacteria</taxon>
        <taxon>Moraxellales</taxon>
        <taxon>Moraxellaceae</taxon>
        <taxon>Faucicola</taxon>
    </lineage>
</organism>
<proteinExistence type="predicted"/>
<reference evidence="1" key="3">
    <citation type="journal article" date="2018" name="Misainmurhag Hoiji">
        <title>Complete genome sequence of multidrug-resistant Moraxella osloensis NP7 with multiple plasmids isolated from human skin.</title>
        <authorList>
            <person name="Ganzorig M."/>
            <person name="Lim J.Y."/>
            <person name="Hwang I."/>
            <person name="Lee K."/>
        </authorList>
    </citation>
    <scope>NUCLEOTIDE SEQUENCE</scope>
    <source>
        <strain evidence="1">NP7</strain>
        <plasmid evidence="1">pNP7-1</plasmid>
    </source>
</reference>
<sequence length="82" mass="9228">MINDVSSEQEKLLGQLVDDFAEKMKAKLVEKSRQGWNGWQNCALEDLKQGLADNLAQEDYLDVANYALLLNKRAPMSVLSQS</sequence>
<name>A0A2D2LXF1_FAUOS</name>
<evidence type="ECO:0000313" key="3">
    <source>
        <dbReference type="Proteomes" id="UP000229340"/>
    </source>
</evidence>
<reference evidence="1" key="2">
    <citation type="journal article" date="2018" name="Genome Announc.">
        <title>Complete Genome Sequences of Three Moraxella osloensis Strains Isolated from Human Skin.</title>
        <authorList>
            <person name="Lim J.Y."/>
            <person name="Hwang I."/>
            <person name="Ganzorig M."/>
            <person name="Huang S.L."/>
            <person name="Cho G.S."/>
            <person name="Franz C.M.A.P."/>
            <person name="Lee K."/>
        </authorList>
    </citation>
    <scope>NUCLEOTIDE SEQUENCE</scope>
    <source>
        <strain evidence="1">NP7</strain>
        <plasmid evidence="1">pNP7-1</plasmid>
    </source>
</reference>
<accession>A0A2D2LXF1</accession>
<evidence type="ECO:0000313" key="2">
    <source>
        <dbReference type="EMBL" id="MDI4510258.1"/>
    </source>
</evidence>
<dbReference type="EMBL" id="SSCJ01000007">
    <property type="protein sequence ID" value="MDI4510258.1"/>
    <property type="molecule type" value="Genomic_DNA"/>
</dbReference>
<protein>
    <submittedName>
        <fullName evidence="1">Uncharacterized protein</fullName>
    </submittedName>
</protein>
<keyword evidence="1" id="KW-0614">Plasmid</keyword>
<dbReference type="AlphaFoldDB" id="A0A2D2LXF1"/>
<gene>
    <name evidence="2" type="ORF">E6P75_08565</name>
    <name evidence="1" type="ORF">NP7_09890</name>
</gene>
<dbReference type="RefSeq" id="WP_100271034.1">
    <property type="nucleotide sequence ID" value="NZ_CP024444.1"/>
</dbReference>
<evidence type="ECO:0000313" key="1">
    <source>
        <dbReference type="EMBL" id="ATR79666.1"/>
    </source>
</evidence>
<dbReference type="Proteomes" id="UP000229340">
    <property type="component" value="Plasmid pNP7-1"/>
</dbReference>
<reference evidence="2" key="4">
    <citation type="submission" date="2019-04" db="EMBL/GenBank/DDBJ databases">
        <title>Moraxella osloensis CCUG 73412, isolated from corneal scrapings as causative agent of keratitis.</title>
        <authorList>
            <person name="Connolly G."/>
            <person name="Jaen-Luchoro D."/>
            <person name="Pinyeiro-Iglesias B."/>
            <person name="Curry A."/>
            <person name="Knowles S."/>
            <person name="Moore E.R.B."/>
        </authorList>
    </citation>
    <scope>NUCLEOTIDE SEQUENCE</scope>
    <source>
        <strain evidence="2">CCUG 73412</strain>
    </source>
</reference>
<dbReference type="EMBL" id="CP024444">
    <property type="protein sequence ID" value="ATR79666.1"/>
    <property type="molecule type" value="Genomic_DNA"/>
</dbReference>
<reference evidence="3" key="1">
    <citation type="submission" date="2017-10" db="EMBL/GenBank/DDBJ databases">
        <title>Complete genome sequence of Moraxella osloensis NP7 isolated from human skin.</title>
        <authorList>
            <person name="Lee K."/>
            <person name="Lim J.Y."/>
            <person name="Hwang I."/>
        </authorList>
    </citation>
    <scope>NUCLEOTIDE SEQUENCE [LARGE SCALE GENOMIC DNA]</scope>
    <source>
        <strain evidence="3">NP7</strain>
        <plasmid evidence="3">pnp7-1</plasmid>
    </source>
</reference>